<accession>A0A397SK86</accession>
<protein>
    <submittedName>
        <fullName evidence="1">Concanavalin A-like lectin/glucanase domain-containing protein</fullName>
    </submittedName>
</protein>
<name>A0A397SK86_9GLOM</name>
<keyword evidence="1" id="KW-0430">Lectin</keyword>
<evidence type="ECO:0000313" key="1">
    <source>
        <dbReference type="EMBL" id="RIA86062.1"/>
    </source>
</evidence>
<organism evidence="1 2">
    <name type="scientific">Glomus cerebriforme</name>
    <dbReference type="NCBI Taxonomy" id="658196"/>
    <lineage>
        <taxon>Eukaryota</taxon>
        <taxon>Fungi</taxon>
        <taxon>Fungi incertae sedis</taxon>
        <taxon>Mucoromycota</taxon>
        <taxon>Glomeromycotina</taxon>
        <taxon>Glomeromycetes</taxon>
        <taxon>Glomerales</taxon>
        <taxon>Glomeraceae</taxon>
        <taxon>Glomus</taxon>
    </lineage>
</organism>
<dbReference type="SUPFAM" id="SSF49899">
    <property type="entry name" value="Concanavalin A-like lectins/glucanases"/>
    <property type="match status" value="1"/>
</dbReference>
<dbReference type="OrthoDB" id="2324354at2759"/>
<evidence type="ECO:0000313" key="2">
    <source>
        <dbReference type="Proteomes" id="UP000265703"/>
    </source>
</evidence>
<keyword evidence="2" id="KW-1185">Reference proteome</keyword>
<reference evidence="1 2" key="1">
    <citation type="submission" date="2018-06" db="EMBL/GenBank/DDBJ databases">
        <title>Comparative genomics reveals the genomic features of Rhizophagus irregularis, R. cerebriforme, R. diaphanum and Gigaspora rosea, and their symbiotic lifestyle signature.</title>
        <authorList>
            <person name="Morin E."/>
            <person name="San Clemente H."/>
            <person name="Chen E.C.H."/>
            <person name="De La Providencia I."/>
            <person name="Hainaut M."/>
            <person name="Kuo A."/>
            <person name="Kohler A."/>
            <person name="Murat C."/>
            <person name="Tang N."/>
            <person name="Roy S."/>
            <person name="Loubradou J."/>
            <person name="Henrissat B."/>
            <person name="Grigoriev I.V."/>
            <person name="Corradi N."/>
            <person name="Roux C."/>
            <person name="Martin F.M."/>
        </authorList>
    </citation>
    <scope>NUCLEOTIDE SEQUENCE [LARGE SCALE GENOMIC DNA]</scope>
    <source>
        <strain evidence="1 2">DAOM 227022</strain>
    </source>
</reference>
<comment type="caution">
    <text evidence="1">The sequence shown here is derived from an EMBL/GenBank/DDBJ whole genome shotgun (WGS) entry which is preliminary data.</text>
</comment>
<dbReference type="Gene3D" id="2.60.120.200">
    <property type="match status" value="1"/>
</dbReference>
<dbReference type="EMBL" id="QKYT01000386">
    <property type="protein sequence ID" value="RIA86062.1"/>
    <property type="molecule type" value="Genomic_DNA"/>
</dbReference>
<dbReference type="InterPro" id="IPR013320">
    <property type="entry name" value="ConA-like_dom_sf"/>
</dbReference>
<dbReference type="GO" id="GO:0030246">
    <property type="term" value="F:carbohydrate binding"/>
    <property type="evidence" value="ECO:0007669"/>
    <property type="project" value="UniProtKB-KW"/>
</dbReference>
<sequence>MKKVSVYEFYEIISDPINSNEENQIVVQNSDLPEVDDELSISLRLKLKNHTSGWGTIFHKGTEVLIRTPGLWLSPQKSMLHPRFTGNWNRNAGIGEIENGLLLNRWYHLTYTLSDPKKRLDFYINGEWVGLYGIQNVQTQKVIFNDGPLYIGRSFINDGFNGEISNFRYFNWRLSVEEVMKNYLVRMLMLSDFLHVQAFLY</sequence>
<dbReference type="Proteomes" id="UP000265703">
    <property type="component" value="Unassembled WGS sequence"/>
</dbReference>
<gene>
    <name evidence="1" type="ORF">C1645_807967</name>
</gene>
<feature type="non-terminal residue" evidence="1">
    <location>
        <position position="201"/>
    </location>
</feature>
<proteinExistence type="predicted"/>
<dbReference type="Pfam" id="PF13385">
    <property type="entry name" value="Laminin_G_3"/>
    <property type="match status" value="1"/>
</dbReference>
<dbReference type="AlphaFoldDB" id="A0A397SK86"/>